<sequence>MGFKTSFRIFVKLVIVCIGILTGLTFLKVALNGEVHELSFQRIFDGFIYAILPASLILALILFVIDYTEKNDNF</sequence>
<proteinExistence type="predicted"/>
<evidence type="ECO:0008006" key="4">
    <source>
        <dbReference type="Google" id="ProtNLM"/>
    </source>
</evidence>
<evidence type="ECO:0000313" key="2">
    <source>
        <dbReference type="EMBL" id="KZN68193.1"/>
    </source>
</evidence>
<dbReference type="Proteomes" id="UP000076486">
    <property type="component" value="Unassembled WGS sequence"/>
</dbReference>
<dbReference type="RefSeq" id="WP_063366262.1">
    <property type="nucleotide sequence ID" value="NZ_AUYC01000002.1"/>
</dbReference>
<dbReference type="EMBL" id="AUYC01000002">
    <property type="protein sequence ID" value="KZN68193.1"/>
    <property type="molecule type" value="Genomic_DNA"/>
</dbReference>
<evidence type="ECO:0000313" key="3">
    <source>
        <dbReference type="Proteomes" id="UP000076486"/>
    </source>
</evidence>
<keyword evidence="1" id="KW-1133">Transmembrane helix</keyword>
<dbReference type="PATRIC" id="fig|1365248.3.peg.97"/>
<gene>
    <name evidence="2" type="ORF">N473_07150</name>
</gene>
<keyword evidence="1" id="KW-0812">Transmembrane</keyword>
<reference evidence="2 3" key="1">
    <citation type="submission" date="2013-07" db="EMBL/GenBank/DDBJ databases">
        <title>Comparative Genomic and Metabolomic Analysis of Twelve Strains of Pseudoalteromonas luteoviolacea.</title>
        <authorList>
            <person name="Vynne N.G."/>
            <person name="Mansson M."/>
            <person name="Gram L."/>
        </authorList>
    </citation>
    <scope>NUCLEOTIDE SEQUENCE [LARGE SCALE GENOMIC DNA]</scope>
    <source>
        <strain evidence="2 3">CPMOR-1</strain>
    </source>
</reference>
<feature type="transmembrane region" description="Helical" evidence="1">
    <location>
        <begin position="47"/>
        <end position="65"/>
    </location>
</feature>
<name>A0A162B889_9GAMM</name>
<organism evidence="2 3">
    <name type="scientific">Pseudoalteromonas luteoviolacea CPMOR-1</name>
    <dbReference type="NCBI Taxonomy" id="1365248"/>
    <lineage>
        <taxon>Bacteria</taxon>
        <taxon>Pseudomonadati</taxon>
        <taxon>Pseudomonadota</taxon>
        <taxon>Gammaproteobacteria</taxon>
        <taxon>Alteromonadales</taxon>
        <taxon>Pseudoalteromonadaceae</taxon>
        <taxon>Pseudoalteromonas</taxon>
    </lineage>
</organism>
<comment type="caution">
    <text evidence="2">The sequence shown here is derived from an EMBL/GenBank/DDBJ whole genome shotgun (WGS) entry which is preliminary data.</text>
</comment>
<evidence type="ECO:0000256" key="1">
    <source>
        <dbReference type="SAM" id="Phobius"/>
    </source>
</evidence>
<dbReference type="AlphaFoldDB" id="A0A162B889"/>
<feature type="transmembrane region" description="Helical" evidence="1">
    <location>
        <begin position="9"/>
        <end position="27"/>
    </location>
</feature>
<protein>
    <recommendedName>
        <fullName evidence="4">Asparaginyl-tRNA synthetase</fullName>
    </recommendedName>
</protein>
<keyword evidence="1" id="KW-0472">Membrane</keyword>
<accession>A0A162B889</accession>